<gene>
    <name evidence="6" type="ORF">EXU30_17660</name>
</gene>
<protein>
    <recommendedName>
        <fullName evidence="5">Translocation and assembly module TamB C-terminal domain-containing protein</fullName>
    </recommendedName>
</protein>
<dbReference type="KEGG" id="smai:EXU30_17660"/>
<organism evidence="6 7">
    <name type="scientific">Shewanella maritima</name>
    <dbReference type="NCBI Taxonomy" id="2520507"/>
    <lineage>
        <taxon>Bacteria</taxon>
        <taxon>Pseudomonadati</taxon>
        <taxon>Pseudomonadota</taxon>
        <taxon>Gammaproteobacteria</taxon>
        <taxon>Alteromonadales</taxon>
        <taxon>Shewanellaceae</taxon>
        <taxon>Shewanella</taxon>
    </lineage>
</organism>
<feature type="domain" description="Translocation and assembly module TamB C-terminal" evidence="5">
    <location>
        <begin position="4"/>
        <end position="212"/>
    </location>
</feature>
<evidence type="ECO:0000259" key="5">
    <source>
        <dbReference type="Pfam" id="PF04357"/>
    </source>
</evidence>
<dbReference type="AlphaFoldDB" id="A0A411PLC1"/>
<dbReference type="Proteomes" id="UP000291106">
    <property type="component" value="Chromosome"/>
</dbReference>
<dbReference type="InterPro" id="IPR007452">
    <property type="entry name" value="TamB_C"/>
</dbReference>
<dbReference type="PANTHER" id="PTHR36985:SF1">
    <property type="entry name" value="TRANSLOCATION AND ASSEMBLY MODULE SUBUNIT TAMB"/>
    <property type="match status" value="1"/>
</dbReference>
<evidence type="ECO:0000256" key="3">
    <source>
        <dbReference type="ARBA" id="ARBA00022989"/>
    </source>
</evidence>
<sequence>MLLKQETTKPAQLFGDVKINQGSYKFMGQTLTIDTGEVQFSGPPSVANLNIEATKEIKDEDLVAGVRVTGTTMKPVVDIFSNPAKEQAEVLSYILTGKGFSTSNSDANNALMLNTALSLGTQLGGGAIDNIGSTATNLIEKFGFSNVQLDANDDGRVAVSGYIGDSLMVKYGIGVFNPGYEMTVRYYLLSQLYLESVSSTLSQSLDIYYSFDIE</sequence>
<dbReference type="PANTHER" id="PTHR36985">
    <property type="entry name" value="TRANSLOCATION AND ASSEMBLY MODULE SUBUNIT TAMB"/>
    <property type="match status" value="1"/>
</dbReference>
<evidence type="ECO:0000256" key="2">
    <source>
        <dbReference type="ARBA" id="ARBA00022692"/>
    </source>
</evidence>
<dbReference type="EMBL" id="CP036200">
    <property type="protein sequence ID" value="QBF84295.1"/>
    <property type="molecule type" value="Genomic_DNA"/>
</dbReference>
<keyword evidence="3" id="KW-1133">Transmembrane helix</keyword>
<keyword evidence="4" id="KW-0472">Membrane</keyword>
<dbReference type="Pfam" id="PF04357">
    <property type="entry name" value="TamB"/>
    <property type="match status" value="1"/>
</dbReference>
<evidence type="ECO:0000313" key="7">
    <source>
        <dbReference type="Proteomes" id="UP000291106"/>
    </source>
</evidence>
<name>A0A411PLC1_9GAMM</name>
<evidence type="ECO:0000313" key="6">
    <source>
        <dbReference type="EMBL" id="QBF84295.1"/>
    </source>
</evidence>
<keyword evidence="2" id="KW-0812">Transmembrane</keyword>
<evidence type="ECO:0000256" key="4">
    <source>
        <dbReference type="ARBA" id="ARBA00023136"/>
    </source>
</evidence>
<evidence type="ECO:0000256" key="1">
    <source>
        <dbReference type="ARBA" id="ARBA00004167"/>
    </source>
</evidence>
<dbReference type="GO" id="GO:0009306">
    <property type="term" value="P:protein secretion"/>
    <property type="evidence" value="ECO:0007669"/>
    <property type="project" value="InterPro"/>
</dbReference>
<dbReference type="GO" id="GO:0097347">
    <property type="term" value="C:TAM protein secretion complex"/>
    <property type="evidence" value="ECO:0007669"/>
    <property type="project" value="TreeGrafter"/>
</dbReference>
<dbReference type="GO" id="GO:0005886">
    <property type="term" value="C:plasma membrane"/>
    <property type="evidence" value="ECO:0007669"/>
    <property type="project" value="InterPro"/>
</dbReference>
<accession>A0A411PLC1</accession>
<reference evidence="6 7" key="1">
    <citation type="submission" date="2019-02" db="EMBL/GenBank/DDBJ databases">
        <title>Shewanella sp. D4-2 isolated from Dokdo Island.</title>
        <authorList>
            <person name="Baek K."/>
        </authorList>
    </citation>
    <scope>NUCLEOTIDE SEQUENCE [LARGE SCALE GENOMIC DNA]</scope>
    <source>
        <strain evidence="6 7">D4-2</strain>
    </source>
</reference>
<keyword evidence="7" id="KW-1185">Reference proteome</keyword>
<dbReference type="OrthoDB" id="5555605at2"/>
<comment type="subcellular location">
    <subcellularLocation>
        <location evidence="1">Membrane</location>
        <topology evidence="1">Single-pass membrane protein</topology>
    </subcellularLocation>
</comment>
<proteinExistence type="predicted"/>